<reference evidence="1" key="1">
    <citation type="journal article" date="2023" name="Science">
        <title>Genome structures resolve the early diversification of teleost fishes.</title>
        <authorList>
            <person name="Parey E."/>
            <person name="Louis A."/>
            <person name="Montfort J."/>
            <person name="Bouchez O."/>
            <person name="Roques C."/>
            <person name="Iampietro C."/>
            <person name="Lluch J."/>
            <person name="Castinel A."/>
            <person name="Donnadieu C."/>
            <person name="Desvignes T."/>
            <person name="Floi Bucao C."/>
            <person name="Jouanno E."/>
            <person name="Wen M."/>
            <person name="Mejri S."/>
            <person name="Dirks R."/>
            <person name="Jansen H."/>
            <person name="Henkel C."/>
            <person name="Chen W.J."/>
            <person name="Zahm M."/>
            <person name="Cabau C."/>
            <person name="Klopp C."/>
            <person name="Thompson A.W."/>
            <person name="Robinson-Rechavi M."/>
            <person name="Braasch I."/>
            <person name="Lecointre G."/>
            <person name="Bobe J."/>
            <person name="Postlethwait J.H."/>
            <person name="Berthelot C."/>
            <person name="Roest Crollius H."/>
            <person name="Guiguen Y."/>
        </authorList>
    </citation>
    <scope>NUCLEOTIDE SEQUENCE</scope>
    <source>
        <strain evidence="1">WJC10195</strain>
    </source>
</reference>
<evidence type="ECO:0000313" key="2">
    <source>
        <dbReference type="Proteomes" id="UP001152622"/>
    </source>
</evidence>
<organism evidence="1 2">
    <name type="scientific">Synaphobranchus kaupii</name>
    <name type="common">Kaup's arrowtooth eel</name>
    <dbReference type="NCBI Taxonomy" id="118154"/>
    <lineage>
        <taxon>Eukaryota</taxon>
        <taxon>Metazoa</taxon>
        <taxon>Chordata</taxon>
        <taxon>Craniata</taxon>
        <taxon>Vertebrata</taxon>
        <taxon>Euteleostomi</taxon>
        <taxon>Actinopterygii</taxon>
        <taxon>Neopterygii</taxon>
        <taxon>Teleostei</taxon>
        <taxon>Anguilliformes</taxon>
        <taxon>Synaphobranchidae</taxon>
        <taxon>Synaphobranchus</taxon>
    </lineage>
</organism>
<proteinExistence type="predicted"/>
<dbReference type="AlphaFoldDB" id="A0A9Q1FF74"/>
<evidence type="ECO:0000313" key="1">
    <source>
        <dbReference type="EMBL" id="KAJ8357132.1"/>
    </source>
</evidence>
<dbReference type="Proteomes" id="UP001152622">
    <property type="component" value="Chromosome 6"/>
</dbReference>
<gene>
    <name evidence="1" type="ORF">SKAU_G00199260</name>
</gene>
<name>A0A9Q1FF74_SYNKA</name>
<sequence>MLPCAGFEALKSLSANCAEMVNTILGRAAGGPQIFFRLKRPEEPTLLPQDRNEADRSQSITPALQLAQMGLREPACRESAMSMP</sequence>
<accession>A0A9Q1FF74</accession>
<comment type="caution">
    <text evidence="1">The sequence shown here is derived from an EMBL/GenBank/DDBJ whole genome shotgun (WGS) entry which is preliminary data.</text>
</comment>
<protein>
    <submittedName>
        <fullName evidence="1">Uncharacterized protein</fullName>
    </submittedName>
</protein>
<keyword evidence="2" id="KW-1185">Reference proteome</keyword>
<dbReference type="EMBL" id="JAINUF010000006">
    <property type="protein sequence ID" value="KAJ8357132.1"/>
    <property type="molecule type" value="Genomic_DNA"/>
</dbReference>